<dbReference type="InterPro" id="IPR029000">
    <property type="entry name" value="Cyclophilin-like_dom_sf"/>
</dbReference>
<evidence type="ECO:0000256" key="1">
    <source>
        <dbReference type="ARBA" id="ARBA00002388"/>
    </source>
</evidence>
<dbReference type="InterPro" id="IPR002130">
    <property type="entry name" value="Cyclophilin-type_PPIase_dom"/>
</dbReference>
<accession>A0A7X0RCL1</accession>
<dbReference type="Pfam" id="PF00160">
    <property type="entry name" value="Pro_isomerase"/>
    <property type="match status" value="1"/>
</dbReference>
<dbReference type="Gene3D" id="2.40.100.10">
    <property type="entry name" value="Cyclophilin-like"/>
    <property type="match status" value="1"/>
</dbReference>
<dbReference type="PANTHER" id="PTHR45625">
    <property type="entry name" value="PEPTIDYL-PROLYL CIS-TRANS ISOMERASE-RELATED"/>
    <property type="match status" value="1"/>
</dbReference>
<gene>
    <name evidence="5" type="ORF">H5V45_00470</name>
</gene>
<protein>
    <recommendedName>
        <fullName evidence="2">Peptidyl-prolyl cis-trans isomerase</fullName>
        <shortName evidence="2">PPIase</shortName>
        <ecNumber evidence="2">5.2.1.8</ecNumber>
    </recommendedName>
</protein>
<dbReference type="InterPro" id="IPR044666">
    <property type="entry name" value="Cyclophilin_A-like"/>
</dbReference>
<evidence type="ECO:0000313" key="6">
    <source>
        <dbReference type="Proteomes" id="UP000523955"/>
    </source>
</evidence>
<keyword evidence="2" id="KW-0697">Rotamase</keyword>
<comment type="function">
    <text evidence="1 2">PPIases accelerate the folding of proteins. It catalyzes the cis-trans isomerization of proline imidic peptide bonds in oligopeptides.</text>
</comment>
<organism evidence="5 6">
    <name type="scientific">Nocardioides luti</name>
    <dbReference type="NCBI Taxonomy" id="2761101"/>
    <lineage>
        <taxon>Bacteria</taxon>
        <taxon>Bacillati</taxon>
        <taxon>Actinomycetota</taxon>
        <taxon>Actinomycetes</taxon>
        <taxon>Propionibacteriales</taxon>
        <taxon>Nocardioidaceae</taxon>
        <taxon>Nocardioides</taxon>
    </lineage>
</organism>
<dbReference type="PROSITE" id="PS50072">
    <property type="entry name" value="CSA_PPIASE_2"/>
    <property type="match status" value="1"/>
</dbReference>
<dbReference type="PROSITE" id="PS51257">
    <property type="entry name" value="PROKAR_LIPOPROTEIN"/>
    <property type="match status" value="1"/>
</dbReference>
<dbReference type="PANTHER" id="PTHR45625:SF3">
    <property type="entry name" value="PEPTIDYL-PROLYL CIS-TRANS ISOMERASE B-RELATED"/>
    <property type="match status" value="1"/>
</dbReference>
<feature type="region of interest" description="Disordered" evidence="3">
    <location>
        <begin position="22"/>
        <end position="64"/>
    </location>
</feature>
<comment type="similarity">
    <text evidence="2">Belongs to the cyclophilin-type PPIase family.</text>
</comment>
<dbReference type="EC" id="5.2.1.8" evidence="2"/>
<evidence type="ECO:0000256" key="2">
    <source>
        <dbReference type="RuleBase" id="RU363019"/>
    </source>
</evidence>
<dbReference type="GO" id="GO:0003755">
    <property type="term" value="F:peptidyl-prolyl cis-trans isomerase activity"/>
    <property type="evidence" value="ECO:0007669"/>
    <property type="project" value="UniProtKB-UniRule"/>
</dbReference>
<comment type="caution">
    <text evidence="5">The sequence shown here is derived from an EMBL/GenBank/DDBJ whole genome shotgun (WGS) entry which is preliminary data.</text>
</comment>
<evidence type="ECO:0000313" key="5">
    <source>
        <dbReference type="EMBL" id="MBB6625780.1"/>
    </source>
</evidence>
<dbReference type="AlphaFoldDB" id="A0A7X0RCL1"/>
<name>A0A7X0RCL1_9ACTN</name>
<dbReference type="SUPFAM" id="SSF50891">
    <property type="entry name" value="Cyclophilin-like"/>
    <property type="match status" value="1"/>
</dbReference>
<proteinExistence type="inferred from homology"/>
<feature type="region of interest" description="Disordered" evidence="3">
    <location>
        <begin position="206"/>
        <end position="230"/>
    </location>
</feature>
<feature type="compositionally biased region" description="Low complexity" evidence="3">
    <location>
        <begin position="22"/>
        <end position="42"/>
    </location>
</feature>
<dbReference type="PRINTS" id="PR00153">
    <property type="entry name" value="CSAPPISMRASE"/>
</dbReference>
<keyword evidence="6" id="KW-1185">Reference proteome</keyword>
<dbReference type="CDD" id="cd00317">
    <property type="entry name" value="cyclophilin"/>
    <property type="match status" value="1"/>
</dbReference>
<sequence length="230" mass="23125">MLKRPLAALATCVAVLALAGCSSDDSSSATDTAPTSKASAPTREATGPACTYTADGQAPAKKVDLPPDKAAVSGEVAATIATNAGDIAATLDADKTPCTVNSFVSLADQGYFDDTECHRLTTQGIFVLQCGDPTATGSGGPGYAFDDELDGTETYGPGTLAMANAGPNTNGSQFFIVYGDSPLPPSYTVFGTIDEAGLKVVKAIADKGTTDGGPDGSPKDKVEITSVTAE</sequence>
<dbReference type="EMBL" id="JACKXE010000001">
    <property type="protein sequence ID" value="MBB6625780.1"/>
    <property type="molecule type" value="Genomic_DNA"/>
</dbReference>
<evidence type="ECO:0000256" key="3">
    <source>
        <dbReference type="SAM" id="MobiDB-lite"/>
    </source>
</evidence>
<keyword evidence="2 5" id="KW-0413">Isomerase</keyword>
<evidence type="ECO:0000259" key="4">
    <source>
        <dbReference type="PROSITE" id="PS50072"/>
    </source>
</evidence>
<feature type="chain" id="PRO_5039762935" description="Peptidyl-prolyl cis-trans isomerase" evidence="2">
    <location>
        <begin position="20"/>
        <end position="230"/>
    </location>
</feature>
<feature type="signal peptide" evidence="2">
    <location>
        <begin position="1"/>
        <end position="19"/>
    </location>
</feature>
<dbReference type="RefSeq" id="WP_185251123.1">
    <property type="nucleotide sequence ID" value="NZ_JACKXE010000001.1"/>
</dbReference>
<feature type="domain" description="PPIase cyclophilin-type" evidence="4">
    <location>
        <begin position="82"/>
        <end position="229"/>
    </location>
</feature>
<dbReference type="Proteomes" id="UP000523955">
    <property type="component" value="Unassembled WGS sequence"/>
</dbReference>
<keyword evidence="2" id="KW-0732">Signal</keyword>
<comment type="catalytic activity">
    <reaction evidence="2">
        <text>[protein]-peptidylproline (omega=180) = [protein]-peptidylproline (omega=0)</text>
        <dbReference type="Rhea" id="RHEA:16237"/>
        <dbReference type="Rhea" id="RHEA-COMP:10747"/>
        <dbReference type="Rhea" id="RHEA-COMP:10748"/>
        <dbReference type="ChEBI" id="CHEBI:83833"/>
        <dbReference type="ChEBI" id="CHEBI:83834"/>
        <dbReference type="EC" id="5.2.1.8"/>
    </reaction>
</comment>
<reference evidence="5 6" key="1">
    <citation type="submission" date="2020-08" db="EMBL/GenBank/DDBJ databases">
        <authorList>
            <person name="Seo M.-J."/>
        </authorList>
    </citation>
    <scope>NUCLEOTIDE SEQUENCE [LARGE SCALE GENOMIC DNA]</scope>
    <source>
        <strain evidence="5 6">KIGAM211</strain>
    </source>
</reference>